<dbReference type="InterPro" id="IPR000742">
    <property type="entry name" value="EGF"/>
</dbReference>
<dbReference type="Proteomes" id="UP000838756">
    <property type="component" value="Unassembled WGS sequence"/>
</dbReference>
<gene>
    <name evidence="3" type="primary">jg227</name>
    <name evidence="3" type="ORF">PAEG_LOCUS4340</name>
</gene>
<organism evidence="3 4">
    <name type="scientific">Pararge aegeria aegeria</name>
    <dbReference type="NCBI Taxonomy" id="348720"/>
    <lineage>
        <taxon>Eukaryota</taxon>
        <taxon>Metazoa</taxon>
        <taxon>Ecdysozoa</taxon>
        <taxon>Arthropoda</taxon>
        <taxon>Hexapoda</taxon>
        <taxon>Insecta</taxon>
        <taxon>Pterygota</taxon>
        <taxon>Neoptera</taxon>
        <taxon>Endopterygota</taxon>
        <taxon>Lepidoptera</taxon>
        <taxon>Glossata</taxon>
        <taxon>Ditrysia</taxon>
        <taxon>Papilionoidea</taxon>
        <taxon>Nymphalidae</taxon>
        <taxon>Satyrinae</taxon>
        <taxon>Satyrini</taxon>
        <taxon>Parargina</taxon>
        <taxon>Pararge</taxon>
    </lineage>
</organism>
<evidence type="ECO:0000259" key="2">
    <source>
        <dbReference type="PROSITE" id="PS50026"/>
    </source>
</evidence>
<dbReference type="EMBL" id="CAKXAJ010014864">
    <property type="protein sequence ID" value="CAH2216289.1"/>
    <property type="molecule type" value="Genomic_DNA"/>
</dbReference>
<proteinExistence type="predicted"/>
<comment type="caution">
    <text evidence="1">Lacks conserved residue(s) required for the propagation of feature annotation.</text>
</comment>
<dbReference type="AlphaFoldDB" id="A0A8S4QQT2"/>
<keyword evidence="4" id="KW-1185">Reference proteome</keyword>
<evidence type="ECO:0000313" key="3">
    <source>
        <dbReference type="EMBL" id="CAH2216289.1"/>
    </source>
</evidence>
<keyword evidence="1" id="KW-0245">EGF-like domain</keyword>
<protein>
    <submittedName>
        <fullName evidence="3">Jg227 protein</fullName>
    </submittedName>
</protein>
<dbReference type="PROSITE" id="PS01186">
    <property type="entry name" value="EGF_2"/>
    <property type="match status" value="1"/>
</dbReference>
<evidence type="ECO:0000313" key="4">
    <source>
        <dbReference type="Proteomes" id="UP000838756"/>
    </source>
</evidence>
<feature type="disulfide bond" evidence="1">
    <location>
        <begin position="6"/>
        <end position="15"/>
    </location>
</feature>
<dbReference type="PROSITE" id="PS50026">
    <property type="entry name" value="EGF_3"/>
    <property type="match status" value="1"/>
</dbReference>
<comment type="caution">
    <text evidence="3">The sequence shown here is derived from an EMBL/GenBank/DDBJ whole genome shotgun (WGS) entry which is preliminary data.</text>
</comment>
<name>A0A8S4QQT2_9NEOP</name>
<dbReference type="OrthoDB" id="283575at2759"/>
<accession>A0A8S4QQT2</accession>
<dbReference type="PROSITE" id="PS00022">
    <property type="entry name" value="EGF_1"/>
    <property type="match status" value="1"/>
</dbReference>
<dbReference type="Gene3D" id="2.10.25.10">
    <property type="entry name" value="Laminin"/>
    <property type="match status" value="1"/>
</dbReference>
<evidence type="ECO:0000256" key="1">
    <source>
        <dbReference type="PROSITE-ProRule" id="PRU00076"/>
    </source>
</evidence>
<sequence length="101" mass="11343">MRRCACPRGYKGKQCGEVEFCQLQGCPLNSHCRNLDRGYECVSNATFDGLNTTLSYRLRVPRATALAADPLEPHDLPDSLTITYRYESVSNATLDSYIVTY</sequence>
<keyword evidence="1" id="KW-1015">Disulfide bond</keyword>
<feature type="domain" description="EGF-like" evidence="2">
    <location>
        <begin position="1"/>
        <end position="16"/>
    </location>
</feature>
<reference evidence="3" key="1">
    <citation type="submission" date="2022-03" db="EMBL/GenBank/DDBJ databases">
        <authorList>
            <person name="Lindestad O."/>
        </authorList>
    </citation>
    <scope>NUCLEOTIDE SEQUENCE</scope>
</reference>